<dbReference type="InterPro" id="IPR043504">
    <property type="entry name" value="Peptidase_S1_PA_chymotrypsin"/>
</dbReference>
<dbReference type="Gene3D" id="2.40.10.10">
    <property type="entry name" value="Trypsin-like serine proteases"/>
    <property type="match status" value="2"/>
</dbReference>
<proteinExistence type="predicted"/>
<evidence type="ECO:0000313" key="1">
    <source>
        <dbReference type="EMBL" id="SOR76679.1"/>
    </source>
</evidence>
<gene>
    <name evidence="1" type="ORF">SCNRRL3882_0162</name>
</gene>
<dbReference type="AlphaFoldDB" id="A0A2N9B026"/>
<dbReference type="RefSeq" id="WP_158688481.1">
    <property type="nucleotide sequence ID" value="NZ_LT962942.1"/>
</dbReference>
<name>A0A2N9B026_STRCX</name>
<reference evidence="2" key="1">
    <citation type="submission" date="2017-11" db="EMBL/GenBank/DDBJ databases">
        <authorList>
            <person name="Wibberg D."/>
        </authorList>
    </citation>
    <scope>NUCLEOTIDE SEQUENCE [LARGE SCALE GENOMIC DNA]</scope>
</reference>
<dbReference type="OrthoDB" id="1855925at2"/>
<dbReference type="Proteomes" id="UP000235464">
    <property type="component" value="Chromosome I"/>
</dbReference>
<protein>
    <submittedName>
        <fullName evidence="1">V8-like Glu-specific endopeptidase</fullName>
    </submittedName>
</protein>
<organism evidence="1 2">
    <name type="scientific">Streptomyces chartreusis NRRL 3882</name>
    <dbReference type="NCBI Taxonomy" id="1079985"/>
    <lineage>
        <taxon>Bacteria</taxon>
        <taxon>Bacillati</taxon>
        <taxon>Actinomycetota</taxon>
        <taxon>Actinomycetes</taxon>
        <taxon>Kitasatosporales</taxon>
        <taxon>Streptomycetaceae</taxon>
        <taxon>Streptomyces</taxon>
    </lineage>
</organism>
<dbReference type="InterPro" id="IPR009003">
    <property type="entry name" value="Peptidase_S1_PA"/>
</dbReference>
<evidence type="ECO:0000313" key="2">
    <source>
        <dbReference type="Proteomes" id="UP000235464"/>
    </source>
</evidence>
<accession>A0A2N9B026</accession>
<dbReference type="SUPFAM" id="SSF50494">
    <property type="entry name" value="Trypsin-like serine proteases"/>
    <property type="match status" value="1"/>
</dbReference>
<keyword evidence="2" id="KW-1185">Reference proteome</keyword>
<sequence length="167" mass="18443">MEFVPGFRQGHRPFGSSFVSQYRGFRVAAGDVTGYDYVVCRLYNPLGRGLGWMGSVAFGAESEYYRRRYTSTGYPSSFQGRPAVEFNMAIVDIDNDDPGLELEFSRDVYQLGPGWSGGPLWLPNEGPLVAGTVTGQEKDVFDPTRFVISAGFGMVNLVKFGLANWPV</sequence>
<dbReference type="EMBL" id="LT963352">
    <property type="protein sequence ID" value="SOR76679.1"/>
    <property type="molecule type" value="Genomic_DNA"/>
</dbReference>